<sequence length="226" mass="25782">MSKIRGILTLIQFTLTVSITIICMYIFRNNHHKVRKIWTALQVKLLGIKLEIVGEPDTNADMIILNHQSLLDIVVMEHIHSRNLAWVGKKEITDLFFFGHIMKAPRMITVNREDKTGVVTLLKEGKDRLDGGRPIAMFPEGTRSDGTYMRKFRAGARILADKYKLKVQPVVMFNTRQVLDSKTLHATPGVVKVVFLETMQAGKGTDWFDVAEEKMRTVFEEEKPAS</sequence>
<dbReference type="RefSeq" id="WP_128997059.1">
    <property type="nucleotide sequence ID" value="NZ_PDKN01000010.1"/>
</dbReference>
<keyword evidence="16 18" id="KW-0012">Acyltransferase</keyword>
<evidence type="ECO:0000256" key="14">
    <source>
        <dbReference type="ARBA" id="ARBA00023209"/>
    </source>
</evidence>
<keyword evidence="19" id="KW-0812">Transmembrane</keyword>
<protein>
    <recommendedName>
        <fullName evidence="7 18">1-acyl-sn-glycerol-3-phosphate acyltransferase</fullName>
        <ecNumber evidence="6 18">2.3.1.51</ecNumber>
    </recommendedName>
</protein>
<evidence type="ECO:0000256" key="11">
    <source>
        <dbReference type="ARBA" id="ARBA00022679"/>
    </source>
</evidence>
<evidence type="ECO:0000313" key="21">
    <source>
        <dbReference type="EMBL" id="RXJ54469.1"/>
    </source>
</evidence>
<evidence type="ECO:0000259" key="20">
    <source>
        <dbReference type="SMART" id="SM00563"/>
    </source>
</evidence>
<reference evidence="21 22" key="1">
    <citation type="submission" date="2017-10" db="EMBL/GenBank/DDBJ databases">
        <title>Genomics of the genus Arcobacter.</title>
        <authorList>
            <person name="Perez-Cataluna A."/>
            <person name="Figueras M.J."/>
        </authorList>
    </citation>
    <scope>NUCLEOTIDE SEQUENCE [LARGE SCALE GENOMIC DNA]</scope>
    <source>
        <strain evidence="21 22">CECT 8987</strain>
    </source>
</reference>
<comment type="catalytic activity">
    <reaction evidence="1 18">
        <text>a 1-acyl-sn-glycero-3-phosphate + an acyl-CoA = a 1,2-diacyl-sn-glycero-3-phosphate + CoA</text>
        <dbReference type="Rhea" id="RHEA:19709"/>
        <dbReference type="ChEBI" id="CHEBI:57287"/>
        <dbReference type="ChEBI" id="CHEBI:57970"/>
        <dbReference type="ChEBI" id="CHEBI:58342"/>
        <dbReference type="ChEBI" id="CHEBI:58608"/>
        <dbReference type="EC" id="2.3.1.51"/>
    </reaction>
</comment>
<comment type="function">
    <text evidence="17">Converts lysophosphatidic acid (LPA) into phosphatidic acid by incorporating acyl moiety at the 2 position.</text>
</comment>
<dbReference type="GO" id="GO:0006654">
    <property type="term" value="P:phosphatidic acid biosynthetic process"/>
    <property type="evidence" value="ECO:0007669"/>
    <property type="project" value="TreeGrafter"/>
</dbReference>
<evidence type="ECO:0000256" key="19">
    <source>
        <dbReference type="SAM" id="Phobius"/>
    </source>
</evidence>
<dbReference type="NCBIfam" id="TIGR00530">
    <property type="entry name" value="AGP_acyltrn"/>
    <property type="match status" value="1"/>
</dbReference>
<evidence type="ECO:0000256" key="4">
    <source>
        <dbReference type="ARBA" id="ARBA00005189"/>
    </source>
</evidence>
<comment type="caution">
    <text evidence="21">The sequence shown here is derived from an EMBL/GenBank/DDBJ whole genome shotgun (WGS) entry which is preliminary data.</text>
</comment>
<evidence type="ECO:0000256" key="12">
    <source>
        <dbReference type="ARBA" id="ARBA00023098"/>
    </source>
</evidence>
<dbReference type="InterPro" id="IPR004552">
    <property type="entry name" value="AGP_acyltrans"/>
</dbReference>
<dbReference type="UniPathway" id="UPA00557">
    <property type="reaction ID" value="UER00613"/>
</dbReference>
<evidence type="ECO:0000256" key="5">
    <source>
        <dbReference type="ARBA" id="ARBA00008655"/>
    </source>
</evidence>
<dbReference type="Proteomes" id="UP000290657">
    <property type="component" value="Unassembled WGS sequence"/>
</dbReference>
<evidence type="ECO:0000256" key="18">
    <source>
        <dbReference type="RuleBase" id="RU361267"/>
    </source>
</evidence>
<keyword evidence="12 18" id="KW-0443">Lipid metabolism</keyword>
<dbReference type="GO" id="GO:0005886">
    <property type="term" value="C:plasma membrane"/>
    <property type="evidence" value="ECO:0007669"/>
    <property type="project" value="UniProtKB-SubCell"/>
</dbReference>
<dbReference type="OrthoDB" id="9809618at2"/>
<feature type="domain" description="Phospholipid/glycerol acyltransferase" evidence="20">
    <location>
        <begin position="61"/>
        <end position="175"/>
    </location>
</feature>
<evidence type="ECO:0000256" key="10">
    <source>
        <dbReference type="ARBA" id="ARBA00022519"/>
    </source>
</evidence>
<keyword evidence="10" id="KW-0997">Cell inner membrane</keyword>
<evidence type="ECO:0000256" key="9">
    <source>
        <dbReference type="ARBA" id="ARBA00022516"/>
    </source>
</evidence>
<accession>A0A4Q0XR37</accession>
<keyword evidence="13 19" id="KW-0472">Membrane</keyword>
<keyword evidence="8" id="KW-1003">Cell membrane</keyword>
<dbReference type="GO" id="GO:0003841">
    <property type="term" value="F:1-acylglycerol-3-phosphate O-acyltransferase activity"/>
    <property type="evidence" value="ECO:0007669"/>
    <property type="project" value="UniProtKB-UniRule"/>
</dbReference>
<gene>
    <name evidence="21" type="ORF">CRV04_11800</name>
</gene>
<evidence type="ECO:0000256" key="8">
    <source>
        <dbReference type="ARBA" id="ARBA00022475"/>
    </source>
</evidence>
<dbReference type="SUPFAM" id="SSF69593">
    <property type="entry name" value="Glycerol-3-phosphate (1)-acyltransferase"/>
    <property type="match status" value="1"/>
</dbReference>
<keyword evidence="15 18" id="KW-1208">Phospholipid metabolism</keyword>
<dbReference type="Pfam" id="PF01553">
    <property type="entry name" value="Acyltransferase"/>
    <property type="match status" value="1"/>
</dbReference>
<dbReference type="CDD" id="cd07989">
    <property type="entry name" value="LPLAT_AGPAT-like"/>
    <property type="match status" value="1"/>
</dbReference>
<keyword evidence="14 18" id="KW-0594">Phospholipid biosynthesis</keyword>
<dbReference type="GO" id="GO:0016024">
    <property type="term" value="P:CDP-diacylglycerol biosynthetic process"/>
    <property type="evidence" value="ECO:0007669"/>
    <property type="project" value="UniProtKB-UniPathway"/>
</dbReference>
<keyword evidence="9 18" id="KW-0444">Lipid biosynthesis</keyword>
<name>A0A4Q0XR37_9BACT</name>
<evidence type="ECO:0000256" key="16">
    <source>
        <dbReference type="ARBA" id="ARBA00023315"/>
    </source>
</evidence>
<evidence type="ECO:0000256" key="15">
    <source>
        <dbReference type="ARBA" id="ARBA00023264"/>
    </source>
</evidence>
<dbReference type="EMBL" id="PDKN01000010">
    <property type="protein sequence ID" value="RXJ54469.1"/>
    <property type="molecule type" value="Genomic_DNA"/>
</dbReference>
<evidence type="ECO:0000256" key="7">
    <source>
        <dbReference type="ARBA" id="ARBA00016139"/>
    </source>
</evidence>
<keyword evidence="11 18" id="KW-0808">Transferase</keyword>
<dbReference type="PANTHER" id="PTHR10434">
    <property type="entry name" value="1-ACYL-SN-GLYCEROL-3-PHOSPHATE ACYLTRANSFERASE"/>
    <property type="match status" value="1"/>
</dbReference>
<comment type="pathway">
    <text evidence="3">Phospholipid metabolism; CDP-diacylglycerol biosynthesis; CDP-diacylglycerol from sn-glycerol 3-phosphate: step 2/3.</text>
</comment>
<comment type="similarity">
    <text evidence="5 18">Belongs to the 1-acyl-sn-glycerol-3-phosphate acyltransferase family.</text>
</comment>
<dbReference type="SMART" id="SM00563">
    <property type="entry name" value="PlsC"/>
    <property type="match status" value="1"/>
</dbReference>
<keyword evidence="22" id="KW-1185">Reference proteome</keyword>
<evidence type="ECO:0000256" key="3">
    <source>
        <dbReference type="ARBA" id="ARBA00004728"/>
    </source>
</evidence>
<dbReference type="PANTHER" id="PTHR10434:SF59">
    <property type="entry name" value="1-ACYL-SN-GLYCEROL-3-PHOSPHATE ACYLTRANSFERASE"/>
    <property type="match status" value="1"/>
</dbReference>
<dbReference type="EC" id="2.3.1.51" evidence="6 18"/>
<evidence type="ECO:0000313" key="22">
    <source>
        <dbReference type="Proteomes" id="UP000290657"/>
    </source>
</evidence>
<feature type="transmembrane region" description="Helical" evidence="19">
    <location>
        <begin position="6"/>
        <end position="27"/>
    </location>
</feature>
<dbReference type="InterPro" id="IPR002123">
    <property type="entry name" value="Plipid/glycerol_acylTrfase"/>
</dbReference>
<proteinExistence type="inferred from homology"/>
<evidence type="ECO:0000256" key="17">
    <source>
        <dbReference type="ARBA" id="ARBA00037183"/>
    </source>
</evidence>
<dbReference type="AlphaFoldDB" id="A0A4Q0XR37"/>
<evidence type="ECO:0000256" key="13">
    <source>
        <dbReference type="ARBA" id="ARBA00023136"/>
    </source>
</evidence>
<evidence type="ECO:0000256" key="2">
    <source>
        <dbReference type="ARBA" id="ARBA00004417"/>
    </source>
</evidence>
<comment type="subcellular location">
    <subcellularLocation>
        <location evidence="2">Cell inner membrane</location>
        <topology evidence="2">Peripheral membrane protein</topology>
    </subcellularLocation>
</comment>
<evidence type="ECO:0000256" key="1">
    <source>
        <dbReference type="ARBA" id="ARBA00001141"/>
    </source>
</evidence>
<comment type="domain">
    <text evidence="18">The HXXXXD motif is essential for acyltransferase activity and may constitute the binding site for the phosphate moiety of the glycerol-3-phosphate.</text>
</comment>
<comment type="pathway">
    <text evidence="4">Lipid metabolism.</text>
</comment>
<evidence type="ECO:0000256" key="6">
    <source>
        <dbReference type="ARBA" id="ARBA00013211"/>
    </source>
</evidence>
<organism evidence="21 22">
    <name type="scientific">Candidatus Marinarcus aquaticus</name>
    <dbReference type="NCBI Taxonomy" id="2044504"/>
    <lineage>
        <taxon>Bacteria</taxon>
        <taxon>Pseudomonadati</taxon>
        <taxon>Campylobacterota</taxon>
        <taxon>Epsilonproteobacteria</taxon>
        <taxon>Campylobacterales</taxon>
        <taxon>Arcobacteraceae</taxon>
        <taxon>Candidatus Marinarcus</taxon>
    </lineage>
</organism>
<keyword evidence="19" id="KW-1133">Transmembrane helix</keyword>